<dbReference type="GO" id="GO:0005829">
    <property type="term" value="C:cytosol"/>
    <property type="evidence" value="ECO:0007669"/>
    <property type="project" value="TreeGrafter"/>
</dbReference>
<dbReference type="GO" id="GO:0042744">
    <property type="term" value="P:hydrogen peroxide catabolic process"/>
    <property type="evidence" value="ECO:0007669"/>
    <property type="project" value="TreeGrafter"/>
</dbReference>
<evidence type="ECO:0000256" key="3">
    <source>
        <dbReference type="ARBA" id="ARBA00022862"/>
    </source>
</evidence>
<proteinExistence type="inferred from homology"/>
<evidence type="ECO:0000313" key="10">
    <source>
        <dbReference type="Proteomes" id="UP000008066"/>
    </source>
</evidence>
<dbReference type="OrthoDB" id="1882547at2759"/>
<dbReference type="FunFam" id="3.40.30.10:FF:000159">
    <property type="entry name" value="Peroxiredoxin"/>
    <property type="match status" value="1"/>
</dbReference>
<evidence type="ECO:0000259" key="8">
    <source>
        <dbReference type="Pfam" id="PF08534"/>
    </source>
</evidence>
<dbReference type="GO" id="GO:0045454">
    <property type="term" value="P:cell redox homeostasis"/>
    <property type="evidence" value="ECO:0007669"/>
    <property type="project" value="TreeGrafter"/>
</dbReference>
<dbReference type="PANTHER" id="PTHR10430:SF39">
    <property type="entry name" value="PEROXISOMAL MEMBRANE ASSOCIATED PROTEIN 20"/>
    <property type="match status" value="1"/>
</dbReference>
<dbReference type="Pfam" id="PF08534">
    <property type="entry name" value="Redoxin"/>
    <property type="match status" value="1"/>
</dbReference>
<reference evidence="9 10" key="1">
    <citation type="journal article" date="2011" name="Cell">
        <title>Insight into structure and assembly of the nuclear pore complex by utilizing the genome of a eukaryotic thermophile.</title>
        <authorList>
            <person name="Amlacher S."/>
            <person name="Sarges P."/>
            <person name="Flemming D."/>
            <person name="van Noort V."/>
            <person name="Kunze R."/>
            <person name="Devos D.P."/>
            <person name="Arumugam M."/>
            <person name="Bork P."/>
            <person name="Hurt E."/>
        </authorList>
    </citation>
    <scope>NUCLEOTIDE SEQUENCE [LARGE SCALE GENOMIC DNA]</scope>
    <source>
        <strain evidence="10">DSM 1495 / CBS 144.50 / IMI 039719</strain>
    </source>
</reference>
<dbReference type="HOGENOM" id="CLU_072440_3_0_1"/>
<evidence type="ECO:0000256" key="5">
    <source>
        <dbReference type="ARBA" id="ARBA00023284"/>
    </source>
</evidence>
<dbReference type="SUPFAM" id="SSF52833">
    <property type="entry name" value="Thioredoxin-like"/>
    <property type="match status" value="1"/>
</dbReference>
<keyword evidence="10" id="KW-1185">Reference proteome</keyword>
<evidence type="ECO:0000256" key="1">
    <source>
        <dbReference type="ARBA" id="ARBA00010505"/>
    </source>
</evidence>
<feature type="active site" description="Cysteine sulfenic acid (-SOH) intermediate" evidence="6">
    <location>
        <position position="88"/>
    </location>
</feature>
<sequence length="206" mass="22221">MIRPTAFRTLATAARVTARVPVVRAAPPRISHTFHTTARAFVKVGDPLPDTDALMEGSPGQRVNLAEEAQKVNNMLIIGVPAAYSPGCSTTHIPGYLNHPKTREFDMVAVVSVNDVFVMKAWGDSLDPSGDVGIRFLADPTGRFTRMLDMAWDGTAIFGGERSKRYALVVEQGRVKTVAVEPDNTGLSVSLAEKVLGPAPQHKLTE</sequence>
<dbReference type="eggNOG" id="KOG0541">
    <property type="taxonomic scope" value="Eukaryota"/>
</dbReference>
<name>G0S2K2_CHATD</name>
<evidence type="ECO:0000256" key="4">
    <source>
        <dbReference type="ARBA" id="ARBA00023002"/>
    </source>
</evidence>
<dbReference type="GO" id="GO:0005777">
    <property type="term" value="C:peroxisome"/>
    <property type="evidence" value="ECO:0007669"/>
    <property type="project" value="TreeGrafter"/>
</dbReference>
<dbReference type="CDD" id="cd03013">
    <property type="entry name" value="PRX5_like"/>
    <property type="match status" value="1"/>
</dbReference>
<dbReference type="RefSeq" id="XP_006692254.1">
    <property type="nucleotide sequence ID" value="XM_006692191.1"/>
</dbReference>
<dbReference type="GO" id="GO:0034599">
    <property type="term" value="P:cellular response to oxidative stress"/>
    <property type="evidence" value="ECO:0007669"/>
    <property type="project" value="InterPro"/>
</dbReference>
<dbReference type="GeneID" id="18255790"/>
<dbReference type="Proteomes" id="UP000008066">
    <property type="component" value="Unassembled WGS sequence"/>
</dbReference>
<keyword evidence="5 7" id="KW-0676">Redox-active center</keyword>
<organism evidence="10">
    <name type="scientific">Chaetomium thermophilum (strain DSM 1495 / CBS 144.50 / IMI 039719)</name>
    <name type="common">Thermochaetoides thermophila</name>
    <dbReference type="NCBI Taxonomy" id="759272"/>
    <lineage>
        <taxon>Eukaryota</taxon>
        <taxon>Fungi</taxon>
        <taxon>Dikarya</taxon>
        <taxon>Ascomycota</taxon>
        <taxon>Pezizomycotina</taxon>
        <taxon>Sordariomycetes</taxon>
        <taxon>Sordariomycetidae</taxon>
        <taxon>Sordariales</taxon>
        <taxon>Chaetomiaceae</taxon>
        <taxon>Thermochaetoides</taxon>
    </lineage>
</organism>
<comment type="function">
    <text evidence="7">Thiol-specific peroxidase that catalyzes the reduction of hydrogen peroxide and organic hydroperoxides to water and alcohols, respectively. Plays a role in cell protection against oxidative stress by detoxifying peroxides.</text>
</comment>
<dbReference type="InterPro" id="IPR037944">
    <property type="entry name" value="PRX5-like"/>
</dbReference>
<dbReference type="AlphaFoldDB" id="G0S2K2"/>
<dbReference type="OMA" id="SAWGKQH"/>
<dbReference type="GO" id="GO:0005739">
    <property type="term" value="C:mitochondrion"/>
    <property type="evidence" value="ECO:0007669"/>
    <property type="project" value="TreeGrafter"/>
</dbReference>
<comment type="similarity">
    <text evidence="1 7">Belongs to the peroxiredoxin family. Prx5 subfamily.</text>
</comment>
<evidence type="ECO:0000256" key="2">
    <source>
        <dbReference type="ARBA" id="ARBA00022559"/>
    </source>
</evidence>
<feature type="domain" description="Redoxin" evidence="8">
    <location>
        <begin position="43"/>
        <end position="196"/>
    </location>
</feature>
<keyword evidence="3 7" id="KW-0049">Antioxidant</keyword>
<dbReference type="STRING" id="759272.G0S2K2"/>
<evidence type="ECO:0000256" key="7">
    <source>
        <dbReference type="RuleBase" id="RU366011"/>
    </source>
</evidence>
<evidence type="ECO:0000256" key="6">
    <source>
        <dbReference type="PIRSR" id="PIRSR637944-1"/>
    </source>
</evidence>
<gene>
    <name evidence="9" type="ORF">CTHT_0017520</name>
</gene>
<dbReference type="EMBL" id="GL988040">
    <property type="protein sequence ID" value="EGS22235.1"/>
    <property type="molecule type" value="Genomic_DNA"/>
</dbReference>
<keyword evidence="2 7" id="KW-0575">Peroxidase</keyword>
<accession>G0S2K2</accession>
<keyword evidence="4 7" id="KW-0560">Oxidoreductase</keyword>
<evidence type="ECO:0000313" key="9">
    <source>
        <dbReference type="EMBL" id="EGS22235.1"/>
    </source>
</evidence>
<protein>
    <recommendedName>
        <fullName evidence="8">Redoxin domain-containing protein</fullName>
    </recommendedName>
</protein>
<dbReference type="InterPro" id="IPR036249">
    <property type="entry name" value="Thioredoxin-like_sf"/>
</dbReference>
<dbReference type="PANTHER" id="PTHR10430">
    <property type="entry name" value="PEROXIREDOXIN"/>
    <property type="match status" value="1"/>
</dbReference>
<dbReference type="KEGG" id="cthr:CTHT_0017520"/>
<dbReference type="InterPro" id="IPR013740">
    <property type="entry name" value="Redoxin"/>
</dbReference>
<dbReference type="GO" id="GO:0008379">
    <property type="term" value="F:thioredoxin peroxidase activity"/>
    <property type="evidence" value="ECO:0007669"/>
    <property type="project" value="InterPro"/>
</dbReference>
<dbReference type="Gene3D" id="3.40.30.10">
    <property type="entry name" value="Glutaredoxin"/>
    <property type="match status" value="1"/>
</dbReference>